<evidence type="ECO:0000313" key="9">
    <source>
        <dbReference type="Proteomes" id="UP000061809"/>
    </source>
</evidence>
<keyword evidence="5 7" id="KW-0472">Membrane</keyword>
<dbReference type="EMBL" id="CP012801">
    <property type="protein sequence ID" value="ALJ61136.1"/>
    <property type="molecule type" value="Genomic_DNA"/>
</dbReference>
<dbReference type="KEGG" id="bcel:BcellWH2_03915"/>
<evidence type="ECO:0000256" key="4">
    <source>
        <dbReference type="ARBA" id="ARBA00022679"/>
    </source>
</evidence>
<feature type="transmembrane region" description="Helical" evidence="7">
    <location>
        <begin position="12"/>
        <end position="40"/>
    </location>
</feature>
<dbReference type="Pfam" id="PF03279">
    <property type="entry name" value="Lip_A_acyltrans"/>
    <property type="match status" value="1"/>
</dbReference>
<evidence type="ECO:0000256" key="3">
    <source>
        <dbReference type="ARBA" id="ARBA00022519"/>
    </source>
</evidence>
<evidence type="ECO:0000256" key="6">
    <source>
        <dbReference type="ARBA" id="ARBA00023315"/>
    </source>
</evidence>
<dbReference type="PANTHER" id="PTHR30606">
    <property type="entry name" value="LIPID A BIOSYNTHESIS LAUROYL ACYLTRANSFERASE"/>
    <property type="match status" value="1"/>
</dbReference>
<dbReference type="PANTHER" id="PTHR30606:SF10">
    <property type="entry name" value="PHOSPHATIDYLINOSITOL MANNOSIDE ACYLTRANSFERASE"/>
    <property type="match status" value="1"/>
</dbReference>
<dbReference type="RefSeq" id="WP_033160508.1">
    <property type="nucleotide sequence ID" value="NZ_CP012801.1"/>
</dbReference>
<comment type="subcellular location">
    <subcellularLocation>
        <location evidence="1">Cell inner membrane</location>
    </subcellularLocation>
</comment>
<dbReference type="GO" id="GO:0009247">
    <property type="term" value="P:glycolipid biosynthetic process"/>
    <property type="evidence" value="ECO:0007669"/>
    <property type="project" value="UniProtKB-ARBA"/>
</dbReference>
<protein>
    <submittedName>
        <fullName evidence="8">Lipid A biosynthesis lauroyl acyltransferase</fullName>
    </submittedName>
</protein>
<dbReference type="GO" id="GO:0016746">
    <property type="term" value="F:acyltransferase activity"/>
    <property type="evidence" value="ECO:0007669"/>
    <property type="project" value="UniProtKB-KW"/>
</dbReference>
<dbReference type="GO" id="GO:0005886">
    <property type="term" value="C:plasma membrane"/>
    <property type="evidence" value="ECO:0007669"/>
    <property type="project" value="UniProtKB-SubCell"/>
</dbReference>
<keyword evidence="7" id="KW-1133">Transmembrane helix</keyword>
<proteinExistence type="predicted"/>
<keyword evidence="4 8" id="KW-0808">Transferase</keyword>
<accession>A0A0P0FU89</accession>
<evidence type="ECO:0000256" key="7">
    <source>
        <dbReference type="SAM" id="Phobius"/>
    </source>
</evidence>
<dbReference type="AlphaFoldDB" id="A0A0P0FU89"/>
<dbReference type="PATRIC" id="fig|246787.4.peg.4051"/>
<dbReference type="InterPro" id="IPR004960">
    <property type="entry name" value="LipA_acyltrans"/>
</dbReference>
<evidence type="ECO:0000256" key="5">
    <source>
        <dbReference type="ARBA" id="ARBA00023136"/>
    </source>
</evidence>
<gene>
    <name evidence="8" type="ORF">BcellWH2_03915</name>
</gene>
<dbReference type="CDD" id="cd07984">
    <property type="entry name" value="LPLAT_LABLAT-like"/>
    <property type="match status" value="1"/>
</dbReference>
<keyword evidence="3" id="KW-0997">Cell inner membrane</keyword>
<dbReference type="Proteomes" id="UP000061809">
    <property type="component" value="Chromosome"/>
</dbReference>
<organism evidence="8 9">
    <name type="scientific">Bacteroides cellulosilyticus</name>
    <dbReference type="NCBI Taxonomy" id="246787"/>
    <lineage>
        <taxon>Bacteria</taxon>
        <taxon>Pseudomonadati</taxon>
        <taxon>Bacteroidota</taxon>
        <taxon>Bacteroidia</taxon>
        <taxon>Bacteroidales</taxon>
        <taxon>Bacteroidaceae</taxon>
        <taxon>Bacteroides</taxon>
    </lineage>
</organism>
<keyword evidence="6 8" id="KW-0012">Acyltransferase</keyword>
<keyword evidence="2" id="KW-1003">Cell membrane</keyword>
<evidence type="ECO:0000256" key="1">
    <source>
        <dbReference type="ARBA" id="ARBA00004533"/>
    </source>
</evidence>
<keyword evidence="7" id="KW-0812">Transmembrane</keyword>
<evidence type="ECO:0000313" key="8">
    <source>
        <dbReference type="EMBL" id="ALJ61136.1"/>
    </source>
</evidence>
<sequence length="294" mass="34483">MWKGKTRGGVSGYLFFIYLIRYCGVKAAYGFLSLIVLYFIPFAPKATKSIWQYARRILKRNRIQSVGLLLNNYYRLGQILIDKVAIGNGMIDKYHFKFNHYQEFLNVLDGDQGVIMIGAHVGNWEIGTPFFNDYSKKMNVVMYDAEHQKIKEILKKNGQQQPYKIIPVNEDNLAHIFKITEALDHKEYVCFQGDRYLNADKLLTCKFMGHEAHFPIGPFLLASRMKVPVVFYFAMREAKQTYHFHFILAEQVSGSKEKRAEQLLLEQYVNALGKIIGQYPEQWFNYYFFWKPSE</sequence>
<evidence type="ECO:0000256" key="2">
    <source>
        <dbReference type="ARBA" id="ARBA00022475"/>
    </source>
</evidence>
<reference evidence="8 9" key="1">
    <citation type="journal article" date="2015" name="Science">
        <title>Genetic determinants of in vivo fitness and diet responsiveness in multiple human gut Bacteroides.</title>
        <authorList>
            <person name="Wu M."/>
            <person name="McNulty N.P."/>
            <person name="Rodionov D.A."/>
            <person name="Khoroshkin M.S."/>
            <person name="Griffin N.W."/>
            <person name="Cheng J."/>
            <person name="Latreille P."/>
            <person name="Kerstetter R.A."/>
            <person name="Terrapon N."/>
            <person name="Henrissat B."/>
            <person name="Osterman A.L."/>
            <person name="Gordon J.I."/>
        </authorList>
    </citation>
    <scope>NUCLEOTIDE SEQUENCE [LARGE SCALE GENOMIC DNA]</scope>
    <source>
        <strain evidence="8 9">WH2</strain>
    </source>
</reference>
<name>A0A0P0FU89_9BACE</name>